<proteinExistence type="predicted"/>
<keyword evidence="3" id="KW-1185">Reference proteome</keyword>
<name>A0AAV5IWL8_9ROSI</name>
<dbReference type="EMBL" id="BPVZ01000024">
    <property type="protein sequence ID" value="GKV06242.1"/>
    <property type="molecule type" value="Genomic_DNA"/>
</dbReference>
<dbReference type="AlphaFoldDB" id="A0AAV5IWL8"/>
<sequence>MVRSVWILSIVSFVFLLRCGIGAGSTQEGIDQQSLAWIGNYGQRSIAARVDQQPRAEIDSC</sequence>
<accession>A0AAV5IWL8</accession>
<reference evidence="2 3" key="1">
    <citation type="journal article" date="2021" name="Commun. Biol.">
        <title>The genome of Shorea leprosula (Dipterocarpaceae) highlights the ecological relevance of drought in aseasonal tropical rainforests.</title>
        <authorList>
            <person name="Ng K.K.S."/>
            <person name="Kobayashi M.J."/>
            <person name="Fawcett J.A."/>
            <person name="Hatakeyama M."/>
            <person name="Paape T."/>
            <person name="Ng C.H."/>
            <person name="Ang C.C."/>
            <person name="Tnah L.H."/>
            <person name="Lee C.T."/>
            <person name="Nishiyama T."/>
            <person name="Sese J."/>
            <person name="O'Brien M.J."/>
            <person name="Copetti D."/>
            <person name="Mohd Noor M.I."/>
            <person name="Ong R.C."/>
            <person name="Putra M."/>
            <person name="Sireger I.Z."/>
            <person name="Indrioko S."/>
            <person name="Kosugi Y."/>
            <person name="Izuno A."/>
            <person name="Isagi Y."/>
            <person name="Lee S.L."/>
            <person name="Shimizu K.K."/>
        </authorList>
    </citation>
    <scope>NUCLEOTIDE SEQUENCE [LARGE SCALE GENOMIC DNA]</scope>
    <source>
        <strain evidence="2">214</strain>
    </source>
</reference>
<evidence type="ECO:0000313" key="3">
    <source>
        <dbReference type="Proteomes" id="UP001054252"/>
    </source>
</evidence>
<evidence type="ECO:0000256" key="1">
    <source>
        <dbReference type="SAM" id="SignalP"/>
    </source>
</evidence>
<dbReference type="Proteomes" id="UP001054252">
    <property type="component" value="Unassembled WGS sequence"/>
</dbReference>
<keyword evidence="1" id="KW-0732">Signal</keyword>
<feature type="signal peptide" evidence="1">
    <location>
        <begin position="1"/>
        <end position="22"/>
    </location>
</feature>
<protein>
    <submittedName>
        <fullName evidence="2">Uncharacterized protein</fullName>
    </submittedName>
</protein>
<gene>
    <name evidence="2" type="ORF">SLEP1_g18142</name>
</gene>
<comment type="caution">
    <text evidence="2">The sequence shown here is derived from an EMBL/GenBank/DDBJ whole genome shotgun (WGS) entry which is preliminary data.</text>
</comment>
<evidence type="ECO:0000313" key="2">
    <source>
        <dbReference type="EMBL" id="GKV06242.1"/>
    </source>
</evidence>
<feature type="chain" id="PRO_5043932708" evidence="1">
    <location>
        <begin position="23"/>
        <end position="61"/>
    </location>
</feature>
<organism evidence="2 3">
    <name type="scientific">Rubroshorea leprosula</name>
    <dbReference type="NCBI Taxonomy" id="152421"/>
    <lineage>
        <taxon>Eukaryota</taxon>
        <taxon>Viridiplantae</taxon>
        <taxon>Streptophyta</taxon>
        <taxon>Embryophyta</taxon>
        <taxon>Tracheophyta</taxon>
        <taxon>Spermatophyta</taxon>
        <taxon>Magnoliopsida</taxon>
        <taxon>eudicotyledons</taxon>
        <taxon>Gunneridae</taxon>
        <taxon>Pentapetalae</taxon>
        <taxon>rosids</taxon>
        <taxon>malvids</taxon>
        <taxon>Malvales</taxon>
        <taxon>Dipterocarpaceae</taxon>
        <taxon>Rubroshorea</taxon>
    </lineage>
</organism>